<reference evidence="3" key="1">
    <citation type="journal article" date="2023" name="bioRxiv">
        <title>Scaffold-level genome assemblies of two parasitoid biocontrol wasps reveal the parthenogenesis mechanism and an associated novel virus.</title>
        <authorList>
            <person name="Inwood S."/>
            <person name="Skelly J."/>
            <person name="Guhlin J."/>
            <person name="Harrop T."/>
            <person name="Goldson S."/>
            <person name="Dearden P."/>
        </authorList>
    </citation>
    <scope>NUCLEOTIDE SEQUENCE</scope>
    <source>
        <strain evidence="3">Lincoln</strain>
        <tissue evidence="3">Whole body</tissue>
    </source>
</reference>
<accession>A0AA39F3G9</accession>
<dbReference type="EMBL" id="JAQQBR010001834">
    <property type="protein sequence ID" value="KAK0162258.1"/>
    <property type="molecule type" value="Genomic_DNA"/>
</dbReference>
<feature type="region of interest" description="Disordered" evidence="1">
    <location>
        <begin position="122"/>
        <end position="230"/>
    </location>
</feature>
<feature type="compositionally biased region" description="Low complexity" evidence="1">
    <location>
        <begin position="176"/>
        <end position="230"/>
    </location>
</feature>
<dbReference type="SUPFAM" id="SSF52540">
    <property type="entry name" value="P-loop containing nucleoside triphosphate hydrolases"/>
    <property type="match status" value="1"/>
</dbReference>
<dbReference type="Pfam" id="PF00271">
    <property type="entry name" value="Helicase_C"/>
    <property type="match status" value="1"/>
</dbReference>
<comment type="caution">
    <text evidence="3">The sequence shown here is derived from an EMBL/GenBank/DDBJ whole genome shotgun (WGS) entry which is preliminary data.</text>
</comment>
<dbReference type="PANTHER" id="PTHR47958">
    <property type="entry name" value="ATP-DEPENDENT RNA HELICASE DBP3"/>
    <property type="match status" value="1"/>
</dbReference>
<dbReference type="InterPro" id="IPR027417">
    <property type="entry name" value="P-loop_NTPase"/>
</dbReference>
<gene>
    <name evidence="3" type="ORF">PV327_008610</name>
</gene>
<evidence type="ECO:0000256" key="1">
    <source>
        <dbReference type="SAM" id="MobiDB-lite"/>
    </source>
</evidence>
<dbReference type="PROSITE" id="PS51194">
    <property type="entry name" value="HELICASE_CTER"/>
    <property type="match status" value="1"/>
</dbReference>
<evidence type="ECO:0000313" key="3">
    <source>
        <dbReference type="EMBL" id="KAK0162258.1"/>
    </source>
</evidence>
<proteinExistence type="predicted"/>
<feature type="compositionally biased region" description="Basic and acidic residues" evidence="1">
    <location>
        <begin position="157"/>
        <end position="174"/>
    </location>
</feature>
<feature type="domain" description="Helicase C-terminal" evidence="2">
    <location>
        <begin position="1"/>
        <end position="114"/>
    </location>
</feature>
<organism evidence="3 4">
    <name type="scientific">Microctonus hyperodae</name>
    <name type="common">Parasitoid wasp</name>
    <dbReference type="NCBI Taxonomy" id="165561"/>
    <lineage>
        <taxon>Eukaryota</taxon>
        <taxon>Metazoa</taxon>
        <taxon>Ecdysozoa</taxon>
        <taxon>Arthropoda</taxon>
        <taxon>Hexapoda</taxon>
        <taxon>Insecta</taxon>
        <taxon>Pterygota</taxon>
        <taxon>Neoptera</taxon>
        <taxon>Endopterygota</taxon>
        <taxon>Hymenoptera</taxon>
        <taxon>Apocrita</taxon>
        <taxon>Ichneumonoidea</taxon>
        <taxon>Braconidae</taxon>
        <taxon>Euphorinae</taxon>
        <taxon>Microctonus</taxon>
    </lineage>
</organism>
<name>A0AA39F3G9_MICHY</name>
<protein>
    <recommendedName>
        <fullName evidence="2">Helicase C-terminal domain-containing protein</fullName>
    </recommendedName>
</protein>
<reference evidence="3" key="2">
    <citation type="submission" date="2023-03" db="EMBL/GenBank/DDBJ databases">
        <authorList>
            <person name="Inwood S.N."/>
            <person name="Skelly J.G."/>
            <person name="Guhlin J."/>
            <person name="Harrop T.W.R."/>
            <person name="Goldson S.G."/>
            <person name="Dearden P.K."/>
        </authorList>
    </citation>
    <scope>NUCLEOTIDE SEQUENCE</scope>
    <source>
        <strain evidence="3">Lincoln</strain>
        <tissue evidence="3">Whole body</tissue>
    </source>
</reference>
<dbReference type="InterPro" id="IPR001650">
    <property type="entry name" value="Helicase_C-like"/>
</dbReference>
<evidence type="ECO:0000313" key="4">
    <source>
        <dbReference type="Proteomes" id="UP001168972"/>
    </source>
</evidence>
<dbReference type="Gene3D" id="3.40.50.300">
    <property type="entry name" value="P-loop containing nucleotide triphosphate hydrolases"/>
    <property type="match status" value="1"/>
</dbReference>
<feature type="compositionally biased region" description="Gly residues" evidence="1">
    <location>
        <begin position="126"/>
        <end position="156"/>
    </location>
</feature>
<dbReference type="Proteomes" id="UP001168972">
    <property type="component" value="Unassembled WGS sequence"/>
</dbReference>
<evidence type="ECO:0000259" key="2">
    <source>
        <dbReference type="PROSITE" id="PS51194"/>
    </source>
</evidence>
<dbReference type="AlphaFoldDB" id="A0AA39F3G9"/>
<keyword evidence="4" id="KW-1185">Reference proteome</keyword>
<sequence length="230" mass="24744">MSSAMIMKPLATIENERNEKSKEIFWFDLIFALQVEVTTKEQVNHVEDVKFVINLDYPSNSEDYVHRIGRTGRSQRTGTAYAFFTPGNAHKAIDLIQVLEEAKQVVNPKLYDLSRNPGIYKRGRFGGRSGAGSGSRGNSSRGGGSRGIGPRGSGGRDSGDRGRFDRNSGGDRGKWSGNSSSGMSSGGYNNKPYGSSNYAGGNSGTGSYNQNGNSYGNSGSSSSYTQRNGY</sequence>